<evidence type="ECO:0000256" key="8">
    <source>
        <dbReference type="SAM" id="Phobius"/>
    </source>
</evidence>
<evidence type="ECO:0000256" key="4">
    <source>
        <dbReference type="ARBA" id="ARBA00022692"/>
    </source>
</evidence>
<evidence type="ECO:0000256" key="7">
    <source>
        <dbReference type="PROSITE-ProRule" id="PRU00473"/>
    </source>
</evidence>
<keyword evidence="10" id="KW-0969">Cilium</keyword>
<evidence type="ECO:0000259" key="9">
    <source>
        <dbReference type="PROSITE" id="PS51123"/>
    </source>
</evidence>
<keyword evidence="5 8" id="KW-1133">Transmembrane helix</keyword>
<protein>
    <submittedName>
        <fullName evidence="10">Flagellar motor protein MotB</fullName>
    </submittedName>
</protein>
<reference evidence="10 11" key="1">
    <citation type="submission" date="2018-07" db="EMBL/GenBank/DDBJ databases">
        <title>Genomic and Epidemiologic Investigation of an Indolent Hospital Outbreak.</title>
        <authorList>
            <person name="Johnson R.C."/>
            <person name="Deming C."/>
            <person name="Conlan S."/>
            <person name="Zellmer C.J."/>
            <person name="Michelin A.V."/>
            <person name="Lee-Lin S."/>
            <person name="Thomas P.J."/>
            <person name="Park M."/>
            <person name="Weingarten R.A."/>
            <person name="Less J."/>
            <person name="Dekker J.P."/>
            <person name="Frank K.M."/>
            <person name="Musser K.A."/>
            <person name="Mcquiston J.R."/>
            <person name="Henderson D.K."/>
            <person name="Lau A.F."/>
            <person name="Palmore T.N."/>
            <person name="Segre J.A."/>
        </authorList>
    </citation>
    <scope>NUCLEOTIDE SEQUENCE [LARGE SCALE GENOMIC DNA]</scope>
    <source>
        <strain evidence="10 11">SK-NIH.Env6_1116</strain>
    </source>
</reference>
<dbReference type="Pfam" id="PF13677">
    <property type="entry name" value="MotB_plug"/>
    <property type="match status" value="1"/>
</dbReference>
<evidence type="ECO:0000313" key="10">
    <source>
        <dbReference type="EMBL" id="RSU55055.1"/>
    </source>
</evidence>
<dbReference type="PANTHER" id="PTHR30329:SF21">
    <property type="entry name" value="LIPOPROTEIN YIAD-RELATED"/>
    <property type="match status" value="1"/>
</dbReference>
<dbReference type="Gene3D" id="3.30.1330.60">
    <property type="entry name" value="OmpA-like domain"/>
    <property type="match status" value="1"/>
</dbReference>
<sequence>MFQRVTMGNRGREEGEKPFWISFADLMTALMVLFLLVMSVALLAVTRTISEREQLEAERQAEIVKLLDRIDKAAKKQGIRVDRNRAVIDFGDRARFDSASNALSPEQEQLLRSFVPEVLAIARDKGGQRWLKRIVVEGFTDRRGSYLYNLNLSLQRSQRVLCALMARPQAGERPMDRRELEEIRRLFLVGGYSSNSAKASLDASRRIELRLEFFGVDEPAAAPVDAFEGEFGTCAL</sequence>
<dbReference type="EMBL" id="QRAL01000023">
    <property type="protein sequence ID" value="RSU55055.1"/>
    <property type="molecule type" value="Genomic_DNA"/>
</dbReference>
<dbReference type="SUPFAM" id="SSF103088">
    <property type="entry name" value="OmpA-like"/>
    <property type="match status" value="1"/>
</dbReference>
<evidence type="ECO:0000256" key="2">
    <source>
        <dbReference type="ARBA" id="ARBA00008914"/>
    </source>
</evidence>
<evidence type="ECO:0000313" key="11">
    <source>
        <dbReference type="Proteomes" id="UP000287401"/>
    </source>
</evidence>
<keyword evidence="6 7" id="KW-0472">Membrane</keyword>
<keyword evidence="4 8" id="KW-0812">Transmembrane</keyword>
<dbReference type="InterPro" id="IPR006665">
    <property type="entry name" value="OmpA-like"/>
</dbReference>
<proteinExistence type="inferred from homology"/>
<keyword evidence="10" id="KW-0282">Flagellum</keyword>
<gene>
    <name evidence="10" type="ORF">DAH51_18450</name>
</gene>
<organism evidence="10 11">
    <name type="scientific">Sphingobium yanoikuyae</name>
    <name type="common">Sphingomonas yanoikuyae</name>
    <dbReference type="NCBI Taxonomy" id="13690"/>
    <lineage>
        <taxon>Bacteria</taxon>
        <taxon>Pseudomonadati</taxon>
        <taxon>Pseudomonadota</taxon>
        <taxon>Alphaproteobacteria</taxon>
        <taxon>Sphingomonadales</taxon>
        <taxon>Sphingomonadaceae</taxon>
        <taxon>Sphingobium</taxon>
    </lineage>
</organism>
<dbReference type="AlphaFoldDB" id="A0A430BQS0"/>
<evidence type="ECO:0000256" key="1">
    <source>
        <dbReference type="ARBA" id="ARBA00004162"/>
    </source>
</evidence>
<dbReference type="Pfam" id="PF00691">
    <property type="entry name" value="OmpA"/>
    <property type="match status" value="1"/>
</dbReference>
<dbReference type="GO" id="GO:0005886">
    <property type="term" value="C:plasma membrane"/>
    <property type="evidence" value="ECO:0007669"/>
    <property type="project" value="UniProtKB-SubCell"/>
</dbReference>
<dbReference type="RefSeq" id="WP_125999277.1">
    <property type="nucleotide sequence ID" value="NZ_QRAL01000023.1"/>
</dbReference>
<accession>A0A430BQS0</accession>
<evidence type="ECO:0000256" key="3">
    <source>
        <dbReference type="ARBA" id="ARBA00022475"/>
    </source>
</evidence>
<evidence type="ECO:0000256" key="5">
    <source>
        <dbReference type="ARBA" id="ARBA00022989"/>
    </source>
</evidence>
<dbReference type="InterPro" id="IPR050330">
    <property type="entry name" value="Bact_OuterMem_StrucFunc"/>
</dbReference>
<comment type="subcellular location">
    <subcellularLocation>
        <location evidence="1">Cell membrane</location>
        <topology evidence="1">Single-pass membrane protein</topology>
    </subcellularLocation>
</comment>
<dbReference type="InterPro" id="IPR036737">
    <property type="entry name" value="OmpA-like_sf"/>
</dbReference>
<keyword evidence="3" id="KW-1003">Cell membrane</keyword>
<dbReference type="InterPro" id="IPR025713">
    <property type="entry name" value="MotB-like_N_dom"/>
</dbReference>
<comment type="similarity">
    <text evidence="2">Belongs to the MotB family.</text>
</comment>
<dbReference type="PROSITE" id="PS51123">
    <property type="entry name" value="OMPA_2"/>
    <property type="match status" value="1"/>
</dbReference>
<feature type="transmembrane region" description="Helical" evidence="8">
    <location>
        <begin position="20"/>
        <end position="45"/>
    </location>
</feature>
<comment type="caution">
    <text evidence="10">The sequence shown here is derived from an EMBL/GenBank/DDBJ whole genome shotgun (WGS) entry which is preliminary data.</text>
</comment>
<dbReference type="Proteomes" id="UP000287401">
    <property type="component" value="Unassembled WGS sequence"/>
</dbReference>
<keyword evidence="10" id="KW-0966">Cell projection</keyword>
<feature type="domain" description="OmpA-like" evidence="9">
    <location>
        <begin position="83"/>
        <end position="215"/>
    </location>
</feature>
<name>A0A430BQS0_SPHYA</name>
<evidence type="ECO:0000256" key="6">
    <source>
        <dbReference type="ARBA" id="ARBA00023136"/>
    </source>
</evidence>
<dbReference type="PANTHER" id="PTHR30329">
    <property type="entry name" value="STATOR ELEMENT OF FLAGELLAR MOTOR COMPLEX"/>
    <property type="match status" value="1"/>
</dbReference>